<comment type="caution">
    <text evidence="11">The sequence shown here is derived from an EMBL/GenBank/DDBJ whole genome shotgun (WGS) entry which is preliminary data.</text>
</comment>
<feature type="compositionally biased region" description="Low complexity" evidence="8">
    <location>
        <begin position="697"/>
        <end position="708"/>
    </location>
</feature>
<evidence type="ECO:0000256" key="8">
    <source>
        <dbReference type="SAM" id="MobiDB-lite"/>
    </source>
</evidence>
<keyword evidence="2" id="KW-0597">Phosphoprotein</keyword>
<proteinExistence type="predicted"/>
<dbReference type="GO" id="GO:0008380">
    <property type="term" value="P:RNA splicing"/>
    <property type="evidence" value="ECO:0007669"/>
    <property type="project" value="UniProtKB-KW"/>
</dbReference>
<feature type="compositionally biased region" description="Low complexity" evidence="8">
    <location>
        <begin position="495"/>
        <end position="519"/>
    </location>
</feature>
<dbReference type="PANTHER" id="PTHR14089">
    <property type="entry name" value="PRE-MRNA-SPLICING FACTOR RBM22"/>
    <property type="match status" value="1"/>
</dbReference>
<feature type="region of interest" description="Disordered" evidence="8">
    <location>
        <begin position="249"/>
        <end position="286"/>
    </location>
</feature>
<dbReference type="Pfam" id="PF04818">
    <property type="entry name" value="CID"/>
    <property type="match status" value="1"/>
</dbReference>
<keyword evidence="4 7" id="KW-0694">RNA-binding</keyword>
<dbReference type="FunFam" id="3.30.70.330:FF:000397">
    <property type="entry name" value="RNA binding protein Nrd1"/>
    <property type="match status" value="1"/>
</dbReference>
<evidence type="ECO:0000256" key="5">
    <source>
        <dbReference type="ARBA" id="ARBA00023187"/>
    </source>
</evidence>
<dbReference type="eggNOG" id="KOG0132">
    <property type="taxonomic scope" value="Eukaryota"/>
</dbReference>
<evidence type="ECO:0000256" key="1">
    <source>
        <dbReference type="ARBA" id="ARBA00004123"/>
    </source>
</evidence>
<keyword evidence="3" id="KW-0747">Spliceosome</keyword>
<dbReference type="SMART" id="SM00582">
    <property type="entry name" value="RPR"/>
    <property type="match status" value="1"/>
</dbReference>
<dbReference type="PROSITE" id="PS51391">
    <property type="entry name" value="CID"/>
    <property type="match status" value="1"/>
</dbReference>
<sequence length="739" mass="79149">MICFVCSLHDVLLLDSGKMAMLLYKHFKKTPGTHKLGVLYVLDSVARAYQDLSRGDSNAPEDGTFAGGLQQLTQLLESLMNDMMLYAPVEHREKVLKLVNIWEKAATFPAGLLLRLRTAHFAEESSRTPQSGSGDVSSMSSGVHAAPTLPSESIGSAIGQTESVVGHTAQTGSFSSTLGDTGASTTPVVPAVLQALALMAQQVQKGQQTLQQMPLQMMGVNDTSSRVSGGLSGFAGTSVAQDSLGSLSTASGAALSPADPRTNTYFPVSSQSSDSHVSASTPPVSFPPQSSDILQAQQMALLQLLTQKGVSAAQIQSIIQHVQSQTPSEPSPVLPLFNSTQTMHGNTQSALQALQSFDSTQRAADTSSVFQHSTILQNSSVAQHSSTLAQHSGISVQCSGATSAQGNVSGGISGGISSDLHISGRPPSLLRRKDSREPLSRSSRPSEDRGRSKLAFRQSNERSASPPSTRIYPATGTPRLVRTGSYDRTLADTVPSSESSHAPSQSSHVSSQLSQPSNSLKHYVRDPSVPEDSIKGVYIIKQSVLSRTLFIGGVSQSISQEELQRMFSSYGDIQSCIINHNARHAFIKMYKRKDAEAARAGMEMLVHDNTVIRTKWGVGFGPRDCSNYTTGISIIPIKRLTDADRRWCMFAEWGGTGGQPLEGGYIMEEPDIEIGMVVNSKTTGRRQLSVRGENKKNNVNQKHQQSSNPAPEPTSKPPSTLVSPWVGAIQENNAYKTLR</sequence>
<keyword evidence="6" id="KW-0539">Nucleus</keyword>
<feature type="compositionally biased region" description="Basic and acidic residues" evidence="8">
    <location>
        <begin position="431"/>
        <end position="451"/>
    </location>
</feature>
<reference evidence="12" key="1">
    <citation type="journal article" date="2016" name="Nat. Commun.">
        <title>Genome analysis of three Pneumocystis species reveals adaptation mechanisms to life exclusively in mammalian hosts.</title>
        <authorList>
            <person name="Ma L."/>
            <person name="Chen Z."/>
            <person name="Huang D.W."/>
            <person name="Kutty G."/>
            <person name="Ishihara M."/>
            <person name="Wang H."/>
            <person name="Abouelleil A."/>
            <person name="Bishop L."/>
            <person name="Davey E."/>
            <person name="Deng R."/>
            <person name="Deng X."/>
            <person name="Fan L."/>
            <person name="Fantoni G."/>
            <person name="Fitzgerald M."/>
            <person name="Gogineni E."/>
            <person name="Goldberg J.M."/>
            <person name="Handley G."/>
            <person name="Hu X."/>
            <person name="Huber C."/>
            <person name="Jiao X."/>
            <person name="Jones K."/>
            <person name="Levin J.Z."/>
            <person name="Liu Y."/>
            <person name="Macdonald P."/>
            <person name="Melnikov A."/>
            <person name="Raley C."/>
            <person name="Sassi M."/>
            <person name="Sherman B.T."/>
            <person name="Song X."/>
            <person name="Sykes S."/>
            <person name="Tran B."/>
            <person name="Walsh L."/>
            <person name="Xia Y."/>
            <person name="Yang J."/>
            <person name="Young S."/>
            <person name="Zeng Q."/>
            <person name="Zheng X."/>
            <person name="Stephens R."/>
            <person name="Nusbaum C."/>
            <person name="Birren B.W."/>
            <person name="Azadi P."/>
            <person name="Lempicki R.A."/>
            <person name="Cuomo C.A."/>
            <person name="Kovacs J.A."/>
        </authorList>
    </citation>
    <scope>NUCLEOTIDE SEQUENCE [LARGE SCALE GENOMIC DNA]</scope>
    <source>
        <strain evidence="12">RU7</strain>
    </source>
</reference>
<evidence type="ECO:0000256" key="4">
    <source>
        <dbReference type="ARBA" id="ARBA00022884"/>
    </source>
</evidence>
<dbReference type="InterPro" id="IPR048892">
    <property type="entry name" value="Nrd1_Seb1_dom2"/>
</dbReference>
<feature type="compositionally biased region" description="Low complexity" evidence="8">
    <location>
        <begin position="131"/>
        <end position="143"/>
    </location>
</feature>
<dbReference type="InterPro" id="IPR008942">
    <property type="entry name" value="ENTH_VHS"/>
</dbReference>
<dbReference type="InterPro" id="IPR035979">
    <property type="entry name" value="RBD_domain_sf"/>
</dbReference>
<protein>
    <recommendedName>
        <fullName evidence="13">Protein NRD1</fullName>
    </recommendedName>
</protein>
<dbReference type="SUPFAM" id="SSF54928">
    <property type="entry name" value="RNA-binding domain, RBD"/>
    <property type="match status" value="1"/>
</dbReference>
<dbReference type="GO" id="GO:0031124">
    <property type="term" value="P:mRNA 3'-end processing"/>
    <property type="evidence" value="ECO:0007669"/>
    <property type="project" value="UniProtKB-ARBA"/>
</dbReference>
<evidence type="ECO:0000313" key="12">
    <source>
        <dbReference type="Proteomes" id="UP000053447"/>
    </source>
</evidence>
<evidence type="ECO:0000256" key="3">
    <source>
        <dbReference type="ARBA" id="ARBA00022728"/>
    </source>
</evidence>
<dbReference type="PROSITE" id="PS50102">
    <property type="entry name" value="RRM"/>
    <property type="match status" value="1"/>
</dbReference>
<keyword evidence="3" id="KW-0507">mRNA processing</keyword>
<dbReference type="InterPro" id="IPR039171">
    <property type="entry name" value="Cwc2/Slt11"/>
</dbReference>
<dbReference type="GeneID" id="28940694"/>
<dbReference type="Gene3D" id="1.25.40.90">
    <property type="match status" value="1"/>
</dbReference>
<dbReference type="EMBL" id="LFWA01000009">
    <property type="protein sequence ID" value="KTW29560.1"/>
    <property type="molecule type" value="Genomic_DNA"/>
</dbReference>
<feature type="region of interest" description="Disordered" evidence="8">
    <location>
        <begin position="123"/>
        <end position="148"/>
    </location>
</feature>
<dbReference type="PANTHER" id="PTHR14089:SF2">
    <property type="entry name" value="PRE-MRNA-SPLICING FACTOR CWC2"/>
    <property type="match status" value="1"/>
</dbReference>
<dbReference type="Proteomes" id="UP000053447">
    <property type="component" value="Unassembled WGS sequence"/>
</dbReference>
<evidence type="ECO:0000256" key="2">
    <source>
        <dbReference type="ARBA" id="ARBA00022553"/>
    </source>
</evidence>
<dbReference type="InterPro" id="IPR006569">
    <property type="entry name" value="CID_dom"/>
</dbReference>
<gene>
    <name evidence="11" type="ORF">T551_02176</name>
</gene>
<dbReference type="OrthoDB" id="79367at2759"/>
<name>A0A0W4ZMF7_PNEJ7</name>
<dbReference type="SUPFAM" id="SSF48464">
    <property type="entry name" value="ENTH/VHS domain"/>
    <property type="match status" value="1"/>
</dbReference>
<dbReference type="GO" id="GO:0010629">
    <property type="term" value="P:negative regulation of gene expression"/>
    <property type="evidence" value="ECO:0007669"/>
    <property type="project" value="UniProtKB-ARBA"/>
</dbReference>
<dbReference type="Pfam" id="PF21380">
    <property type="entry name" value="Nrd1-Seb1_dom2"/>
    <property type="match status" value="1"/>
</dbReference>
<dbReference type="Pfam" id="PF00076">
    <property type="entry name" value="RRM_1"/>
    <property type="match status" value="1"/>
</dbReference>
<keyword evidence="5" id="KW-0508">mRNA splicing</keyword>
<dbReference type="RefSeq" id="XP_018229391.1">
    <property type="nucleotide sequence ID" value="XM_018374439.1"/>
</dbReference>
<feature type="compositionally biased region" description="Low complexity" evidence="8">
    <location>
        <begin position="269"/>
        <end position="280"/>
    </location>
</feature>
<dbReference type="VEuPathDB" id="FungiDB:T551_02176"/>
<evidence type="ECO:0000313" key="11">
    <source>
        <dbReference type="EMBL" id="KTW29560.1"/>
    </source>
</evidence>
<evidence type="ECO:0000256" key="6">
    <source>
        <dbReference type="ARBA" id="ARBA00023242"/>
    </source>
</evidence>
<dbReference type="Gene3D" id="3.30.70.330">
    <property type="match status" value="1"/>
</dbReference>
<evidence type="ECO:0008006" key="13">
    <source>
        <dbReference type="Google" id="ProtNLM"/>
    </source>
</evidence>
<dbReference type="GO" id="GO:0031126">
    <property type="term" value="P:sno(s)RNA 3'-end processing"/>
    <property type="evidence" value="ECO:0007669"/>
    <property type="project" value="UniProtKB-ARBA"/>
</dbReference>
<feature type="domain" description="CID" evidence="10">
    <location>
        <begin position="1"/>
        <end position="124"/>
    </location>
</feature>
<evidence type="ECO:0000256" key="7">
    <source>
        <dbReference type="PROSITE-ProRule" id="PRU00176"/>
    </source>
</evidence>
<feature type="region of interest" description="Disordered" evidence="8">
    <location>
        <begin position="691"/>
        <end position="726"/>
    </location>
</feature>
<dbReference type="GO" id="GO:0006369">
    <property type="term" value="P:termination of RNA polymerase II transcription"/>
    <property type="evidence" value="ECO:0007669"/>
    <property type="project" value="UniProtKB-ARBA"/>
</dbReference>
<organism evidence="11 12">
    <name type="scientific">Pneumocystis jirovecii (strain RU7)</name>
    <name type="common">Human pneumocystis pneumonia agent</name>
    <dbReference type="NCBI Taxonomy" id="1408657"/>
    <lineage>
        <taxon>Eukaryota</taxon>
        <taxon>Fungi</taxon>
        <taxon>Dikarya</taxon>
        <taxon>Ascomycota</taxon>
        <taxon>Taphrinomycotina</taxon>
        <taxon>Pneumocystomycetes</taxon>
        <taxon>Pneumocystaceae</taxon>
        <taxon>Pneumocystis</taxon>
    </lineage>
</organism>
<dbReference type="InterPro" id="IPR012677">
    <property type="entry name" value="Nucleotide-bd_a/b_plait_sf"/>
</dbReference>
<feature type="domain" description="RRM" evidence="9">
    <location>
        <begin position="547"/>
        <end position="619"/>
    </location>
</feature>
<feature type="compositionally biased region" description="Low complexity" evidence="8">
    <location>
        <begin position="415"/>
        <end position="424"/>
    </location>
</feature>
<dbReference type="GO" id="GO:0036002">
    <property type="term" value="F:pre-mRNA binding"/>
    <property type="evidence" value="ECO:0007669"/>
    <property type="project" value="TreeGrafter"/>
</dbReference>
<dbReference type="InterPro" id="IPR000504">
    <property type="entry name" value="RRM_dom"/>
</dbReference>
<dbReference type="GO" id="GO:0000974">
    <property type="term" value="C:Prp19 complex"/>
    <property type="evidence" value="ECO:0007669"/>
    <property type="project" value="TreeGrafter"/>
</dbReference>
<dbReference type="SMART" id="SM00360">
    <property type="entry name" value="RRM"/>
    <property type="match status" value="1"/>
</dbReference>
<dbReference type="AlphaFoldDB" id="A0A0W4ZMF7"/>
<dbReference type="GO" id="GO:0017070">
    <property type="term" value="F:U6 snRNA binding"/>
    <property type="evidence" value="ECO:0007669"/>
    <property type="project" value="TreeGrafter"/>
</dbReference>
<dbReference type="STRING" id="1408657.A0A0W4ZMF7"/>
<dbReference type="GO" id="GO:0071007">
    <property type="term" value="C:U2-type catalytic step 2 spliceosome"/>
    <property type="evidence" value="ECO:0007669"/>
    <property type="project" value="TreeGrafter"/>
</dbReference>
<feature type="compositionally biased region" description="Polar residues" evidence="8">
    <location>
        <begin position="457"/>
        <end position="468"/>
    </location>
</feature>
<accession>A0A0W4ZMF7</accession>
<evidence type="ECO:0000259" key="10">
    <source>
        <dbReference type="PROSITE" id="PS51391"/>
    </source>
</evidence>
<feature type="region of interest" description="Disordered" evidence="8">
    <location>
        <begin position="409"/>
        <end position="527"/>
    </location>
</feature>
<dbReference type="GO" id="GO:0071006">
    <property type="term" value="C:U2-type catalytic step 1 spliceosome"/>
    <property type="evidence" value="ECO:0007669"/>
    <property type="project" value="TreeGrafter"/>
</dbReference>
<comment type="subcellular location">
    <subcellularLocation>
        <location evidence="1">Nucleus</location>
    </subcellularLocation>
</comment>
<evidence type="ECO:0000259" key="9">
    <source>
        <dbReference type="PROSITE" id="PS50102"/>
    </source>
</evidence>
<keyword evidence="12" id="KW-1185">Reference proteome</keyword>